<dbReference type="AlphaFoldDB" id="A0A936Z386"/>
<comment type="caution">
    <text evidence="3">The sequence shown here is derived from an EMBL/GenBank/DDBJ whole genome shotgun (WGS) entry which is preliminary data.</text>
</comment>
<evidence type="ECO:0000313" key="4">
    <source>
        <dbReference type="Proteomes" id="UP000599109"/>
    </source>
</evidence>
<protein>
    <submittedName>
        <fullName evidence="3">DNA binding domain-containing protein</fullName>
    </submittedName>
</protein>
<dbReference type="Pfam" id="PF13749">
    <property type="entry name" value="HATPase_c_4"/>
    <property type="match status" value="1"/>
</dbReference>
<proteinExistence type="predicted"/>
<dbReference type="Gene3D" id="3.30.565.60">
    <property type="match status" value="1"/>
</dbReference>
<keyword evidence="4" id="KW-1185">Reference proteome</keyword>
<dbReference type="InterPro" id="IPR038475">
    <property type="entry name" value="RecG_C_sf"/>
</dbReference>
<reference evidence="3 4" key="1">
    <citation type="journal article" date="2017" name="Int. J. Syst. Evol. Microbiol.">
        <title>Ramlibacter monticola sp. nov., isolated from forest soil.</title>
        <authorList>
            <person name="Chaudhary D.K."/>
            <person name="Kim J."/>
        </authorList>
    </citation>
    <scope>NUCLEOTIDE SEQUENCE [LARGE SCALE GENOMIC DNA]</scope>
    <source>
        <strain evidence="3 4">KACC 19175</strain>
    </source>
</reference>
<dbReference type="InterPro" id="IPR007421">
    <property type="entry name" value="Schlafen_AlbA_2_dom"/>
</dbReference>
<dbReference type="Gene3D" id="3.30.950.30">
    <property type="entry name" value="Schlafen, AAA domain"/>
    <property type="match status" value="1"/>
</dbReference>
<organism evidence="3 4">
    <name type="scientific">Ramlibacter monticola</name>
    <dbReference type="NCBI Taxonomy" id="1926872"/>
    <lineage>
        <taxon>Bacteria</taxon>
        <taxon>Pseudomonadati</taxon>
        <taxon>Pseudomonadota</taxon>
        <taxon>Betaproteobacteria</taxon>
        <taxon>Burkholderiales</taxon>
        <taxon>Comamonadaceae</taxon>
        <taxon>Ramlibacter</taxon>
    </lineage>
</organism>
<sequence length="556" mass="62302">MRTPPEQLQQWLTEPESTRLEFKEAKARYDFEKLLQYCVALANEGGGKIILGVTDRRPRTVVGTAAFDEPGRTEAGLHQRLSHRIPIEELKLPEGRVLVVHVPGRLPGTAWQIDGRYLKRAGDELATLGDAELKAIFAETGPDFSAQVCRTATLTDLSPATVAGFRARWAQKTRDERKTGWSDAETLANAELLVDGGVTYAALILFGTRPALGRHLAQAELVFEYRSSEASGPAAEREEYREGFFAWHDALWTRINLRNDRQSYQDGLFRLEVPTFDEVQVREALLNAVTHRDYRLGGSIFVRQFAQRLEVVSPGGFPPGITPANVLDQQSPRNRRLAEALARCGLIERSGQGMNLMFERAIRQGKPLPDFTGTSAHEVRLSLNGLIGDPAFVRFMERLGEDTLRGFSTHDFLVLDHLHREQPLNEALRSRLPRLAEMGAVEATGRGRAARYLLSQRLYEAMGAKGVYTRKKGLDRDTNKALLLRHIERNRKVGARMEEFRQVLPALERSEIQVLLRELAAEQAIHKQGVTRAARWYPGPPPPDYSPGQPVANEPG</sequence>
<dbReference type="Pfam" id="PF04326">
    <property type="entry name" value="SLFN_AlbA_2"/>
    <property type="match status" value="1"/>
</dbReference>
<dbReference type="Proteomes" id="UP000599109">
    <property type="component" value="Unassembled WGS sequence"/>
</dbReference>
<dbReference type="InterPro" id="IPR038461">
    <property type="entry name" value="Schlafen_AlbA_2_dom_sf"/>
</dbReference>
<evidence type="ECO:0000259" key="2">
    <source>
        <dbReference type="Pfam" id="PF04326"/>
    </source>
</evidence>
<evidence type="ECO:0000256" key="1">
    <source>
        <dbReference type="SAM" id="MobiDB-lite"/>
    </source>
</evidence>
<dbReference type="PANTHER" id="PTHR30595">
    <property type="entry name" value="GLPR-RELATED TRANSCRIPTIONAL REPRESSOR"/>
    <property type="match status" value="1"/>
</dbReference>
<feature type="region of interest" description="Disordered" evidence="1">
    <location>
        <begin position="532"/>
        <end position="556"/>
    </location>
</feature>
<feature type="domain" description="Schlafen AlbA-2" evidence="2">
    <location>
        <begin position="16"/>
        <end position="124"/>
    </location>
</feature>
<gene>
    <name evidence="3" type="ORF">JJ685_23695</name>
</gene>
<dbReference type="EMBL" id="JAEQNE010000007">
    <property type="protein sequence ID" value="MBL0394164.1"/>
    <property type="molecule type" value="Genomic_DNA"/>
</dbReference>
<dbReference type="PANTHER" id="PTHR30595:SF6">
    <property type="entry name" value="SCHLAFEN ALBA-2 DOMAIN-CONTAINING PROTEIN"/>
    <property type="match status" value="1"/>
</dbReference>
<evidence type="ECO:0000313" key="3">
    <source>
        <dbReference type="EMBL" id="MBL0394164.1"/>
    </source>
</evidence>
<dbReference type="RefSeq" id="WP_201676827.1">
    <property type="nucleotide sequence ID" value="NZ_JAEQNE010000007.1"/>
</dbReference>
<accession>A0A936Z386</accession>
<name>A0A936Z386_9BURK</name>